<dbReference type="SMART" id="SM00857">
    <property type="entry name" value="Resolvase"/>
    <property type="match status" value="1"/>
</dbReference>
<keyword evidence="2" id="KW-0233">DNA recombination</keyword>
<evidence type="ECO:0000259" key="3">
    <source>
        <dbReference type="PROSITE" id="PS51736"/>
    </source>
</evidence>
<dbReference type="SUPFAM" id="SSF53041">
    <property type="entry name" value="Resolvase-like"/>
    <property type="match status" value="1"/>
</dbReference>
<name>A0ABT6AK42_9BURK</name>
<dbReference type="PROSITE" id="PS51736">
    <property type="entry name" value="RECOMBINASES_3"/>
    <property type="match status" value="1"/>
</dbReference>
<dbReference type="EMBL" id="JARJLM010000072">
    <property type="protein sequence ID" value="MDF3832151.1"/>
    <property type="molecule type" value="Genomic_DNA"/>
</dbReference>
<dbReference type="InterPro" id="IPR036162">
    <property type="entry name" value="Resolvase-like_N_sf"/>
</dbReference>
<evidence type="ECO:0000313" key="5">
    <source>
        <dbReference type="Proteomes" id="UP001216674"/>
    </source>
</evidence>
<comment type="caution">
    <text evidence="4">The sequence shown here is derived from an EMBL/GenBank/DDBJ whole genome shotgun (WGS) entry which is preliminary data.</text>
</comment>
<dbReference type="Proteomes" id="UP001216674">
    <property type="component" value="Unassembled WGS sequence"/>
</dbReference>
<dbReference type="PANTHER" id="PTHR30461:SF2">
    <property type="entry name" value="SERINE RECOMBINASE PINE-RELATED"/>
    <property type="match status" value="1"/>
</dbReference>
<dbReference type="InterPro" id="IPR006119">
    <property type="entry name" value="Resolv_N"/>
</dbReference>
<evidence type="ECO:0000256" key="2">
    <source>
        <dbReference type="ARBA" id="ARBA00023172"/>
    </source>
</evidence>
<feature type="domain" description="Resolvase/invertase-type recombinase catalytic" evidence="3">
    <location>
        <begin position="5"/>
        <end position="145"/>
    </location>
</feature>
<evidence type="ECO:0000256" key="1">
    <source>
        <dbReference type="ARBA" id="ARBA00023125"/>
    </source>
</evidence>
<accession>A0ABT6AK42</accession>
<protein>
    <submittedName>
        <fullName evidence="4">Recombinase family protein</fullName>
    </submittedName>
</protein>
<gene>
    <name evidence="4" type="ORF">P3W85_04175</name>
</gene>
<dbReference type="Gene3D" id="3.40.50.1390">
    <property type="entry name" value="Resolvase, N-terminal catalytic domain"/>
    <property type="match status" value="1"/>
</dbReference>
<sequence>MANGKFIAYYRVSTQKQGQSGLGLEAQREGVARYLNGGAWELVAEFEEHESGKGADALAKRPQLRAAMDACRKHGATLLIAKLDRLARNVHFVSGLIEAGCDFVAADMPEANKVMIQMHAVMSEWERDQISKRTKEALAAAKARGVKLGKPENLRGNVAERVEAADAFAANLTSTLRGYQAAGLSQRRMVEELNRLGVRTPKGGEWHLAQLQRVLARLPA</sequence>
<keyword evidence="5" id="KW-1185">Reference proteome</keyword>
<dbReference type="CDD" id="cd00338">
    <property type="entry name" value="Ser_Recombinase"/>
    <property type="match status" value="1"/>
</dbReference>
<evidence type="ECO:0000313" key="4">
    <source>
        <dbReference type="EMBL" id="MDF3832151.1"/>
    </source>
</evidence>
<dbReference type="Pfam" id="PF00239">
    <property type="entry name" value="Resolvase"/>
    <property type="match status" value="1"/>
</dbReference>
<organism evidence="4 5">
    <name type="scientific">Cupriavidus basilensis</name>
    <dbReference type="NCBI Taxonomy" id="68895"/>
    <lineage>
        <taxon>Bacteria</taxon>
        <taxon>Pseudomonadati</taxon>
        <taxon>Pseudomonadota</taxon>
        <taxon>Betaproteobacteria</taxon>
        <taxon>Burkholderiales</taxon>
        <taxon>Burkholderiaceae</taxon>
        <taxon>Cupriavidus</taxon>
    </lineage>
</organism>
<keyword evidence="1" id="KW-0238">DNA-binding</keyword>
<proteinExistence type="predicted"/>
<dbReference type="InterPro" id="IPR050639">
    <property type="entry name" value="SSR_resolvase"/>
</dbReference>
<dbReference type="RefSeq" id="WP_276263840.1">
    <property type="nucleotide sequence ID" value="NZ_JARJLM010000072.1"/>
</dbReference>
<reference evidence="4 5" key="1">
    <citation type="submission" date="2023-03" db="EMBL/GenBank/DDBJ databases">
        <title>Draft assemblies of triclosan tolerant bacteria isolated from returned activated sludge.</title>
        <authorList>
            <person name="Van Hamelsveld S."/>
        </authorList>
    </citation>
    <scope>NUCLEOTIDE SEQUENCE [LARGE SCALE GENOMIC DNA]</scope>
    <source>
        <strain evidence="4 5">GW210010_S58</strain>
    </source>
</reference>
<dbReference type="PANTHER" id="PTHR30461">
    <property type="entry name" value="DNA-INVERTASE FROM LAMBDOID PROPHAGE"/>
    <property type="match status" value="1"/>
</dbReference>